<feature type="region of interest" description="Disordered" evidence="1">
    <location>
        <begin position="790"/>
        <end position="822"/>
    </location>
</feature>
<dbReference type="RefSeq" id="WP_071066693.1">
    <property type="nucleotide sequence ID" value="NZ_MAXA01000261.1"/>
</dbReference>
<dbReference type="SMART" id="SM00052">
    <property type="entry name" value="EAL"/>
    <property type="match status" value="1"/>
</dbReference>
<feature type="transmembrane region" description="Helical" evidence="2">
    <location>
        <begin position="333"/>
        <end position="349"/>
    </location>
</feature>
<dbReference type="Gene3D" id="3.30.70.270">
    <property type="match status" value="1"/>
</dbReference>
<dbReference type="InterPro" id="IPR043128">
    <property type="entry name" value="Rev_trsase/Diguanyl_cyclase"/>
</dbReference>
<keyword evidence="2" id="KW-0812">Transmembrane</keyword>
<sequence>MSEASAPRAEQPRAAPRQAAGSGYFWPAVVISALLVVGSAVVAVALPARPALLTVRLIMIFCLLLGGGTCVVTGLRRRGAERAWRLLVAGMVLGIGAGAAEMFPAMASRGPPVPRQDASSLAYLIPQAFGLAGVLCYPTDPFDLSLRPPGRGRDRRWYVITIMDGLIVAGAVTLLAWIAILEDAIAAWGPLGDGPIYSIVLSANTLIIAVVVILVAVFRQPRSGGGLSLLIMGLLTVTASIASYMAVVVRGGTDVPRLLDLLLIAGPLLVGLAALAPETSRPGRAAVDGSGDTFVPSRRRRWHAMLPYLPLAAAGVATLLGLSREDLAQQEEIWALLALLLIALLRQMTTMSDNIRLLGQVEEKQHQLRYQAFHDPLTGLANRALFTERLDSALRRRDLGAGRLAVLFCDLDGFKRVNDEFGHAAGDDLLRVTARRLAGCVRPADTVARLGGDEFAILLDADAEDPGSVGRRLAAAVRAPIRLADTTFTVAASTGLVVVDPATGPVTADALLHRADLAMYAAKAQGDGRQTVYTPDLAVPRSGSALRAALDAAARGEPADGRLAVIYRPIIDLTTATPVAHEARLAWIHPDLGATRPLPADDALGLVPALDRILLRAACRADGSGRPLPVHVTISARRAGQPTLVDDVAAALRAADLPPAGLVLQIRPTPRAAGPADFGDVVSRVRASGVRIGLAEIGAPDTLIDAAIGILGSIPVDIITVHSDLTATWTAPGRDDPAAALARTGLATLIGLGITVVADGVDGPATAARLRERGCRLAFGDPCGRALLPSPLPHADAADHADPRHADPRHVDRRHADRCRSP</sequence>
<dbReference type="Pfam" id="PF00990">
    <property type="entry name" value="GGDEF"/>
    <property type="match status" value="1"/>
</dbReference>
<gene>
    <name evidence="5" type="ORF">BBK14_27555</name>
</gene>
<dbReference type="SMART" id="SM00267">
    <property type="entry name" value="GGDEF"/>
    <property type="match status" value="1"/>
</dbReference>
<feature type="transmembrane region" description="Helical" evidence="2">
    <location>
        <begin position="225"/>
        <end position="246"/>
    </location>
</feature>
<dbReference type="CDD" id="cd01948">
    <property type="entry name" value="EAL"/>
    <property type="match status" value="1"/>
</dbReference>
<organism evidence="5 6">
    <name type="scientific">Parafrankia soli</name>
    <dbReference type="NCBI Taxonomy" id="2599596"/>
    <lineage>
        <taxon>Bacteria</taxon>
        <taxon>Bacillati</taxon>
        <taxon>Actinomycetota</taxon>
        <taxon>Actinomycetes</taxon>
        <taxon>Frankiales</taxon>
        <taxon>Frankiaceae</taxon>
        <taxon>Parafrankia</taxon>
    </lineage>
</organism>
<feature type="domain" description="EAL" evidence="3">
    <location>
        <begin position="547"/>
        <end position="805"/>
    </location>
</feature>
<dbReference type="PANTHER" id="PTHR44757">
    <property type="entry name" value="DIGUANYLATE CYCLASE DGCP"/>
    <property type="match status" value="1"/>
</dbReference>
<dbReference type="InterPro" id="IPR029787">
    <property type="entry name" value="Nucleotide_cyclase"/>
</dbReference>
<feature type="domain" description="GGDEF" evidence="4">
    <location>
        <begin position="402"/>
        <end position="535"/>
    </location>
</feature>
<feature type="transmembrane region" description="Helical" evidence="2">
    <location>
        <begin position="258"/>
        <end position="276"/>
    </location>
</feature>
<proteinExistence type="predicted"/>
<feature type="transmembrane region" description="Helical" evidence="2">
    <location>
        <begin position="196"/>
        <end position="218"/>
    </location>
</feature>
<keyword evidence="6" id="KW-1185">Reference proteome</keyword>
<dbReference type="InterPro" id="IPR000160">
    <property type="entry name" value="GGDEF_dom"/>
</dbReference>
<dbReference type="Gene3D" id="3.20.20.450">
    <property type="entry name" value="EAL domain"/>
    <property type="match status" value="1"/>
</dbReference>
<accession>A0A1S1PIL6</accession>
<evidence type="ECO:0000256" key="2">
    <source>
        <dbReference type="SAM" id="Phobius"/>
    </source>
</evidence>
<dbReference type="Pfam" id="PF00563">
    <property type="entry name" value="EAL"/>
    <property type="match status" value="1"/>
</dbReference>
<dbReference type="NCBIfam" id="TIGR00254">
    <property type="entry name" value="GGDEF"/>
    <property type="match status" value="1"/>
</dbReference>
<protein>
    <submittedName>
        <fullName evidence="5">Diguanylate cyclase</fullName>
    </submittedName>
</protein>
<feature type="transmembrane region" description="Helical" evidence="2">
    <location>
        <begin position="157"/>
        <end position="180"/>
    </location>
</feature>
<evidence type="ECO:0000313" key="5">
    <source>
        <dbReference type="EMBL" id="OHV20919.1"/>
    </source>
</evidence>
<dbReference type="PROSITE" id="PS50883">
    <property type="entry name" value="EAL"/>
    <property type="match status" value="1"/>
</dbReference>
<feature type="transmembrane region" description="Helical" evidence="2">
    <location>
        <begin position="52"/>
        <end position="74"/>
    </location>
</feature>
<dbReference type="SUPFAM" id="SSF141868">
    <property type="entry name" value="EAL domain-like"/>
    <property type="match status" value="1"/>
</dbReference>
<evidence type="ECO:0000259" key="3">
    <source>
        <dbReference type="PROSITE" id="PS50883"/>
    </source>
</evidence>
<dbReference type="PANTHER" id="PTHR44757:SF2">
    <property type="entry name" value="BIOFILM ARCHITECTURE MAINTENANCE PROTEIN MBAA"/>
    <property type="match status" value="1"/>
</dbReference>
<dbReference type="EMBL" id="MAXA01000261">
    <property type="protein sequence ID" value="OHV20919.1"/>
    <property type="molecule type" value="Genomic_DNA"/>
</dbReference>
<feature type="compositionally biased region" description="Basic and acidic residues" evidence="1">
    <location>
        <begin position="796"/>
        <end position="822"/>
    </location>
</feature>
<feature type="transmembrane region" description="Helical" evidence="2">
    <location>
        <begin position="86"/>
        <end position="106"/>
    </location>
</feature>
<dbReference type="SUPFAM" id="SSF55073">
    <property type="entry name" value="Nucleotide cyclase"/>
    <property type="match status" value="1"/>
</dbReference>
<reference evidence="6" key="1">
    <citation type="submission" date="2016-07" db="EMBL/GenBank/DDBJ databases">
        <title>Frankia sp. NRRL B-16219 Genome sequencing.</title>
        <authorList>
            <person name="Ghodhbane-Gtari F."/>
            <person name="Swanson E."/>
            <person name="Gueddou A."/>
            <person name="Louati M."/>
            <person name="Nouioui I."/>
            <person name="Hezbri K."/>
            <person name="Abebe-Akele F."/>
            <person name="Simpson S."/>
            <person name="Morris K."/>
            <person name="Thomas K."/>
            <person name="Gtari M."/>
            <person name="Tisa L.S."/>
        </authorList>
    </citation>
    <scope>NUCLEOTIDE SEQUENCE [LARGE SCALE GENOMIC DNA]</scope>
    <source>
        <strain evidence="6">NRRL B-16219</strain>
    </source>
</reference>
<keyword evidence="2" id="KW-1133">Transmembrane helix</keyword>
<dbReference type="CDD" id="cd01949">
    <property type="entry name" value="GGDEF"/>
    <property type="match status" value="1"/>
</dbReference>
<dbReference type="Proteomes" id="UP000179769">
    <property type="component" value="Unassembled WGS sequence"/>
</dbReference>
<dbReference type="PROSITE" id="PS50887">
    <property type="entry name" value="GGDEF"/>
    <property type="match status" value="1"/>
</dbReference>
<dbReference type="InterPro" id="IPR035919">
    <property type="entry name" value="EAL_sf"/>
</dbReference>
<dbReference type="OrthoDB" id="3218407at2"/>
<keyword evidence="2" id="KW-0472">Membrane</keyword>
<comment type="caution">
    <text evidence="5">The sequence shown here is derived from an EMBL/GenBank/DDBJ whole genome shotgun (WGS) entry which is preliminary data.</text>
</comment>
<feature type="transmembrane region" description="Helical" evidence="2">
    <location>
        <begin position="118"/>
        <end position="137"/>
    </location>
</feature>
<dbReference type="AlphaFoldDB" id="A0A1S1PIL6"/>
<evidence type="ECO:0000256" key="1">
    <source>
        <dbReference type="SAM" id="MobiDB-lite"/>
    </source>
</evidence>
<feature type="transmembrane region" description="Helical" evidence="2">
    <location>
        <begin position="23"/>
        <end position="46"/>
    </location>
</feature>
<dbReference type="InterPro" id="IPR001633">
    <property type="entry name" value="EAL_dom"/>
</dbReference>
<evidence type="ECO:0000313" key="6">
    <source>
        <dbReference type="Proteomes" id="UP000179769"/>
    </source>
</evidence>
<dbReference type="InterPro" id="IPR052155">
    <property type="entry name" value="Biofilm_reg_signaling"/>
</dbReference>
<name>A0A1S1PIL6_9ACTN</name>
<evidence type="ECO:0000259" key="4">
    <source>
        <dbReference type="PROSITE" id="PS50887"/>
    </source>
</evidence>